<name>A0A7J8ESH1_MOLMO</name>
<gene>
    <name evidence="1" type="ORF">HJG59_008692</name>
</gene>
<dbReference type="Proteomes" id="UP000550707">
    <property type="component" value="Unassembled WGS sequence"/>
</dbReference>
<evidence type="ECO:0000313" key="2">
    <source>
        <dbReference type="Proteomes" id="UP000550707"/>
    </source>
</evidence>
<proteinExistence type="predicted"/>
<reference evidence="1 2" key="1">
    <citation type="journal article" date="2020" name="Nature">
        <title>Six reference-quality genomes reveal evolution of bat adaptations.</title>
        <authorList>
            <person name="Jebb D."/>
            <person name="Huang Z."/>
            <person name="Pippel M."/>
            <person name="Hughes G.M."/>
            <person name="Lavrichenko K."/>
            <person name="Devanna P."/>
            <person name="Winkler S."/>
            <person name="Jermiin L.S."/>
            <person name="Skirmuntt E.C."/>
            <person name="Katzourakis A."/>
            <person name="Burkitt-Gray L."/>
            <person name="Ray D.A."/>
            <person name="Sullivan K.A.M."/>
            <person name="Roscito J.G."/>
            <person name="Kirilenko B.M."/>
            <person name="Davalos L.M."/>
            <person name="Corthals A.P."/>
            <person name="Power M.L."/>
            <person name="Jones G."/>
            <person name="Ransome R.D."/>
            <person name="Dechmann D.K.N."/>
            <person name="Locatelli A.G."/>
            <person name="Puechmaille S.J."/>
            <person name="Fedrigo O."/>
            <person name="Jarvis E.D."/>
            <person name="Hiller M."/>
            <person name="Vernes S.C."/>
            <person name="Myers E.W."/>
            <person name="Teeling E.C."/>
        </authorList>
    </citation>
    <scope>NUCLEOTIDE SEQUENCE [LARGE SCALE GENOMIC DNA]</scope>
    <source>
        <strain evidence="1">MMolMol1</strain>
        <tissue evidence="1">Muscle</tissue>
    </source>
</reference>
<organism evidence="1 2">
    <name type="scientific">Molossus molossus</name>
    <name type="common">Pallas' mastiff bat</name>
    <name type="synonym">Vespertilio molossus</name>
    <dbReference type="NCBI Taxonomy" id="27622"/>
    <lineage>
        <taxon>Eukaryota</taxon>
        <taxon>Metazoa</taxon>
        <taxon>Chordata</taxon>
        <taxon>Craniata</taxon>
        <taxon>Vertebrata</taxon>
        <taxon>Euteleostomi</taxon>
        <taxon>Mammalia</taxon>
        <taxon>Eutheria</taxon>
        <taxon>Laurasiatheria</taxon>
        <taxon>Chiroptera</taxon>
        <taxon>Yangochiroptera</taxon>
        <taxon>Molossidae</taxon>
        <taxon>Molossus</taxon>
    </lineage>
</organism>
<sequence>MRVNWEFLHVSFQVALTEPIKSDAFGCFVRNEFPTPVGQRCSTCNPRSVLSREERKGHTPEHLRLVQPRWVPNVSLFQEVLFPLESSDFEALCCLQFLMAKLRNQAVRRKVLVLSYNNLRHIMEGYGVACFLMKVEPETRNTCVPDGHSTGLFWLS</sequence>
<comment type="caution">
    <text evidence="1">The sequence shown here is derived from an EMBL/GenBank/DDBJ whole genome shotgun (WGS) entry which is preliminary data.</text>
</comment>
<protein>
    <submittedName>
        <fullName evidence="1">Uncharacterized protein</fullName>
    </submittedName>
</protein>
<accession>A0A7J8ESH1</accession>
<keyword evidence="2" id="KW-1185">Reference proteome</keyword>
<evidence type="ECO:0000313" key="1">
    <source>
        <dbReference type="EMBL" id="KAF6437992.1"/>
    </source>
</evidence>
<dbReference type="InParanoid" id="A0A7J8ESH1"/>
<dbReference type="EMBL" id="JACASF010000013">
    <property type="protein sequence ID" value="KAF6437992.1"/>
    <property type="molecule type" value="Genomic_DNA"/>
</dbReference>
<dbReference type="AlphaFoldDB" id="A0A7J8ESH1"/>